<dbReference type="OrthoDB" id="19849at2"/>
<keyword evidence="10" id="KW-1185">Reference proteome</keyword>
<evidence type="ECO:0000256" key="8">
    <source>
        <dbReference type="SAM" id="SignalP"/>
    </source>
</evidence>
<accession>A0A1Y6C586</accession>
<evidence type="ECO:0000256" key="4">
    <source>
        <dbReference type="ARBA" id="ARBA00022692"/>
    </source>
</evidence>
<evidence type="ECO:0000313" key="10">
    <source>
        <dbReference type="Proteomes" id="UP000192907"/>
    </source>
</evidence>
<evidence type="ECO:0000313" key="9">
    <source>
        <dbReference type="EMBL" id="SMF44553.1"/>
    </source>
</evidence>
<dbReference type="GO" id="GO:0009279">
    <property type="term" value="C:cell outer membrane"/>
    <property type="evidence" value="ECO:0007669"/>
    <property type="project" value="UniProtKB-SubCell"/>
</dbReference>
<evidence type="ECO:0000256" key="3">
    <source>
        <dbReference type="ARBA" id="ARBA00022452"/>
    </source>
</evidence>
<dbReference type="SUPFAM" id="SSF56935">
    <property type="entry name" value="Porins"/>
    <property type="match status" value="1"/>
</dbReference>
<keyword evidence="5 8" id="KW-0732">Signal</keyword>
<dbReference type="PANTHER" id="PTHR35093:SF8">
    <property type="entry name" value="OUTER MEMBRANE PROTEIN NMB0088-RELATED"/>
    <property type="match status" value="1"/>
</dbReference>
<feature type="chain" id="PRO_5012667089" evidence="8">
    <location>
        <begin position="27"/>
        <end position="450"/>
    </location>
</feature>
<dbReference type="EMBL" id="FWZT01000013">
    <property type="protein sequence ID" value="SMF44553.1"/>
    <property type="molecule type" value="Genomic_DNA"/>
</dbReference>
<organism evidence="9 10">
    <name type="scientific">Pseudobacteriovorax antillogorgiicola</name>
    <dbReference type="NCBI Taxonomy" id="1513793"/>
    <lineage>
        <taxon>Bacteria</taxon>
        <taxon>Pseudomonadati</taxon>
        <taxon>Bdellovibrionota</taxon>
        <taxon>Oligoflexia</taxon>
        <taxon>Oligoflexales</taxon>
        <taxon>Pseudobacteriovoracaceae</taxon>
        <taxon>Pseudobacteriovorax</taxon>
    </lineage>
</organism>
<evidence type="ECO:0000256" key="2">
    <source>
        <dbReference type="ARBA" id="ARBA00008163"/>
    </source>
</evidence>
<dbReference type="GO" id="GO:0015483">
    <property type="term" value="F:long-chain fatty acid transporting porin activity"/>
    <property type="evidence" value="ECO:0007669"/>
    <property type="project" value="TreeGrafter"/>
</dbReference>
<keyword evidence="6" id="KW-0472">Membrane</keyword>
<sequence>MIIKNRTGMRTAVALGSLCLSQGAFAGGYQIMEKSTSDMGRAFSGGAAIAEDATTIGSNPAGMALLKRSEFSLSLSLVSGDLDVDIEQAGVVAGQLGLQGTDGNRSSGNAAPGNVLIPAAYGVIPINEQIAVGLGVFSNFSTATVYDDAFQGSILATESDVRTINFNPSVSYRVNHMVSLGFGFNAVMAEATLGSSNPALTLTQDAEGNPRPIPNGGKAGVSEVQGEDWGYGWNIGMMFELADNARIGVSYRSAVEFKLEGETKFKNLPQGLQYGTLQNFDANAPLELPQLASLSGYYEFVPAWALSADITYTGWSNFESLDVFRSDSGNLASQVKEDWKDSYRYALGLTHQYNGDLKLRTGLAYDQSPITDETRTLRIPTADYVWLSLGAQYVINDSLVIDGAYAKVMMEEAELSDERTFVGQPDLVAIADGKANLELDIFSIQLSYRL</sequence>
<feature type="signal peptide" evidence="8">
    <location>
        <begin position="1"/>
        <end position="26"/>
    </location>
</feature>
<dbReference type="Pfam" id="PF03349">
    <property type="entry name" value="Toluene_X"/>
    <property type="match status" value="1"/>
</dbReference>
<dbReference type="Gene3D" id="2.40.160.60">
    <property type="entry name" value="Outer membrane protein transport protein (OMPP1/FadL/TodX)"/>
    <property type="match status" value="1"/>
</dbReference>
<dbReference type="RefSeq" id="WP_132321203.1">
    <property type="nucleotide sequence ID" value="NZ_FWZT01000013.1"/>
</dbReference>
<proteinExistence type="inferred from homology"/>
<keyword evidence="3" id="KW-1134">Transmembrane beta strand</keyword>
<comment type="subcellular location">
    <subcellularLocation>
        <location evidence="1">Cell outer membrane</location>
        <topology evidence="1">Multi-pass membrane protein</topology>
    </subcellularLocation>
</comment>
<evidence type="ECO:0000256" key="7">
    <source>
        <dbReference type="ARBA" id="ARBA00023237"/>
    </source>
</evidence>
<gene>
    <name evidence="9" type="ORF">SAMN06296036_113134</name>
</gene>
<dbReference type="AlphaFoldDB" id="A0A1Y6C586"/>
<dbReference type="Proteomes" id="UP000192907">
    <property type="component" value="Unassembled WGS sequence"/>
</dbReference>
<keyword evidence="4" id="KW-0812">Transmembrane</keyword>
<dbReference type="STRING" id="1513793.SAMN06296036_113134"/>
<comment type="similarity">
    <text evidence="2">Belongs to the OmpP1/FadL family.</text>
</comment>
<name>A0A1Y6C586_9BACT</name>
<evidence type="ECO:0000256" key="1">
    <source>
        <dbReference type="ARBA" id="ARBA00004571"/>
    </source>
</evidence>
<dbReference type="InterPro" id="IPR005017">
    <property type="entry name" value="OMPP1/FadL/TodX"/>
</dbReference>
<evidence type="ECO:0000256" key="5">
    <source>
        <dbReference type="ARBA" id="ARBA00022729"/>
    </source>
</evidence>
<evidence type="ECO:0000256" key="6">
    <source>
        <dbReference type="ARBA" id="ARBA00023136"/>
    </source>
</evidence>
<keyword evidence="7" id="KW-0998">Cell outer membrane</keyword>
<reference evidence="10" key="1">
    <citation type="submission" date="2017-04" db="EMBL/GenBank/DDBJ databases">
        <authorList>
            <person name="Varghese N."/>
            <person name="Submissions S."/>
        </authorList>
    </citation>
    <scope>NUCLEOTIDE SEQUENCE [LARGE SCALE GENOMIC DNA]</scope>
    <source>
        <strain evidence="10">RKEM611</strain>
    </source>
</reference>
<protein>
    <submittedName>
        <fullName evidence="9">Long-chain fatty acid transport protein</fullName>
    </submittedName>
</protein>
<dbReference type="PANTHER" id="PTHR35093">
    <property type="entry name" value="OUTER MEMBRANE PROTEIN NMB0088-RELATED"/>
    <property type="match status" value="1"/>
</dbReference>